<reference evidence="1" key="1">
    <citation type="journal article" date="2022" name="bioRxiv">
        <title>Sequencing and chromosome-scale assembly of the giantPleurodeles waltlgenome.</title>
        <authorList>
            <person name="Brown T."/>
            <person name="Elewa A."/>
            <person name="Iarovenko S."/>
            <person name="Subramanian E."/>
            <person name="Araus A.J."/>
            <person name="Petzold A."/>
            <person name="Susuki M."/>
            <person name="Suzuki K.-i.T."/>
            <person name="Hayashi T."/>
            <person name="Toyoda A."/>
            <person name="Oliveira C."/>
            <person name="Osipova E."/>
            <person name="Leigh N.D."/>
            <person name="Simon A."/>
            <person name="Yun M.H."/>
        </authorList>
    </citation>
    <scope>NUCLEOTIDE SEQUENCE</scope>
    <source>
        <strain evidence="1">20211129_DDA</strain>
        <tissue evidence="1">Liver</tissue>
    </source>
</reference>
<sequence length="74" mass="8737">MMKKNRLLRGRRSRRTTLKAQMSSAHYVVSDYQQHEFTRATEMVLPTCFSLNSAGREHYTASLACRVRTLFKRR</sequence>
<proteinExistence type="predicted"/>
<keyword evidence="2" id="KW-1185">Reference proteome</keyword>
<dbReference type="EMBL" id="JANPWB010000015">
    <property type="protein sequence ID" value="KAJ1092248.1"/>
    <property type="molecule type" value="Genomic_DNA"/>
</dbReference>
<dbReference type="Proteomes" id="UP001066276">
    <property type="component" value="Chromosome 11"/>
</dbReference>
<evidence type="ECO:0000313" key="1">
    <source>
        <dbReference type="EMBL" id="KAJ1092248.1"/>
    </source>
</evidence>
<dbReference type="AlphaFoldDB" id="A0AAV7LTW2"/>
<gene>
    <name evidence="1" type="ORF">NDU88_005360</name>
</gene>
<evidence type="ECO:0000313" key="2">
    <source>
        <dbReference type="Proteomes" id="UP001066276"/>
    </source>
</evidence>
<organism evidence="1 2">
    <name type="scientific">Pleurodeles waltl</name>
    <name type="common">Iberian ribbed newt</name>
    <dbReference type="NCBI Taxonomy" id="8319"/>
    <lineage>
        <taxon>Eukaryota</taxon>
        <taxon>Metazoa</taxon>
        <taxon>Chordata</taxon>
        <taxon>Craniata</taxon>
        <taxon>Vertebrata</taxon>
        <taxon>Euteleostomi</taxon>
        <taxon>Amphibia</taxon>
        <taxon>Batrachia</taxon>
        <taxon>Caudata</taxon>
        <taxon>Salamandroidea</taxon>
        <taxon>Salamandridae</taxon>
        <taxon>Pleurodelinae</taxon>
        <taxon>Pleurodeles</taxon>
    </lineage>
</organism>
<name>A0AAV7LTW2_PLEWA</name>
<comment type="caution">
    <text evidence="1">The sequence shown here is derived from an EMBL/GenBank/DDBJ whole genome shotgun (WGS) entry which is preliminary data.</text>
</comment>
<protein>
    <submittedName>
        <fullName evidence="1">Uncharacterized protein</fullName>
    </submittedName>
</protein>
<accession>A0AAV7LTW2</accession>